<sequence length="156" mass="17793">MTENPDDLAIRIRNWTPAAREGDSKWVPSPGIDVDHRYIFDGRHYSVRAERKIRKRTGAYSQSRRTVIEKRIATMLHARRLWRFALSSRTSVYLHNVDVGMKKENRPPLSQAVVAGQPQFHRNLLLWTSQQQVVSGLGMGTTSSPATTIQPSIEVE</sequence>
<dbReference type="RefSeq" id="XP_043038130.1">
    <property type="nucleotide sequence ID" value="XM_043177366.1"/>
</dbReference>
<evidence type="ECO:0000313" key="2">
    <source>
        <dbReference type="Proteomes" id="UP000812287"/>
    </source>
</evidence>
<dbReference type="Proteomes" id="UP000812287">
    <property type="component" value="Unassembled WGS sequence"/>
</dbReference>
<accession>A0A9P7VQK6</accession>
<gene>
    <name evidence="1" type="ORF">BT62DRAFT_1007648</name>
</gene>
<comment type="caution">
    <text evidence="1">The sequence shown here is derived from an EMBL/GenBank/DDBJ whole genome shotgun (WGS) entry which is preliminary data.</text>
</comment>
<name>A0A9P7VQK6_9AGAR</name>
<evidence type="ECO:0000313" key="1">
    <source>
        <dbReference type="EMBL" id="KAG7444630.1"/>
    </source>
</evidence>
<keyword evidence="2" id="KW-1185">Reference proteome</keyword>
<dbReference type="EMBL" id="MU250539">
    <property type="protein sequence ID" value="KAG7444630.1"/>
    <property type="molecule type" value="Genomic_DNA"/>
</dbReference>
<dbReference type="GeneID" id="66099653"/>
<protein>
    <submittedName>
        <fullName evidence="1">Uncharacterized protein</fullName>
    </submittedName>
</protein>
<dbReference type="AlphaFoldDB" id="A0A9P7VQK6"/>
<reference evidence="1" key="1">
    <citation type="submission" date="2020-11" db="EMBL/GenBank/DDBJ databases">
        <title>Adaptations for nitrogen fixation in a non-lichenized fungal sporocarp promotes dispersal by wood-feeding termites.</title>
        <authorList>
            <consortium name="DOE Joint Genome Institute"/>
            <person name="Koch R.A."/>
            <person name="Yoon G."/>
            <person name="Arayal U."/>
            <person name="Lail K."/>
            <person name="Amirebrahimi M."/>
            <person name="Labutti K."/>
            <person name="Lipzen A."/>
            <person name="Riley R."/>
            <person name="Barry K."/>
            <person name="Henrissat B."/>
            <person name="Grigoriev I.V."/>
            <person name="Herr J.R."/>
            <person name="Aime M.C."/>
        </authorList>
    </citation>
    <scope>NUCLEOTIDE SEQUENCE</scope>
    <source>
        <strain evidence="1">MCA 3950</strain>
    </source>
</reference>
<organism evidence="1 2">
    <name type="scientific">Guyanagaster necrorhizus</name>
    <dbReference type="NCBI Taxonomy" id="856835"/>
    <lineage>
        <taxon>Eukaryota</taxon>
        <taxon>Fungi</taxon>
        <taxon>Dikarya</taxon>
        <taxon>Basidiomycota</taxon>
        <taxon>Agaricomycotina</taxon>
        <taxon>Agaricomycetes</taxon>
        <taxon>Agaricomycetidae</taxon>
        <taxon>Agaricales</taxon>
        <taxon>Marasmiineae</taxon>
        <taxon>Physalacriaceae</taxon>
        <taxon>Guyanagaster</taxon>
    </lineage>
</organism>
<proteinExistence type="predicted"/>